<dbReference type="OrthoDB" id="1143019at2"/>
<evidence type="ECO:0000313" key="2">
    <source>
        <dbReference type="EMBL" id="EDP94592.1"/>
    </source>
</evidence>
<evidence type="ECO:0000256" key="1">
    <source>
        <dbReference type="SAM" id="Phobius"/>
    </source>
</evidence>
<gene>
    <name evidence="2" type="ORF">KAOT1_10531</name>
</gene>
<evidence type="ECO:0000313" key="3">
    <source>
        <dbReference type="Proteomes" id="UP000002945"/>
    </source>
</evidence>
<name>A9EB72_9FLAO</name>
<dbReference type="STRING" id="391587.KAOT1_10531"/>
<dbReference type="HOGENOM" id="CLU_046825_2_0_10"/>
<keyword evidence="1" id="KW-0812">Transmembrane</keyword>
<sequence length="219" mass="25929">MFSQPEVVIESYINGTRKRYLNVFNYFALAITITGFFTFFFLKFYPEIFTEAMDFMNSSQQSEQQRKMFSNFMSGIFDYQSLMYFLMIPLLALISKIVFHNYKKYNYTEHAVIYLYAYSHTVVLINVIYLFCIIVYNPLLSYITLLSIPLSVLYVAYVLKRLYRLSFKKIVLKTLLFIGVGLLFYIVITIIIGIIMIIVMFLDGSFMEMVEEQRRLKGK</sequence>
<keyword evidence="1" id="KW-0472">Membrane</keyword>
<feature type="transmembrane region" description="Helical" evidence="1">
    <location>
        <begin position="142"/>
        <end position="163"/>
    </location>
</feature>
<keyword evidence="3" id="KW-1185">Reference proteome</keyword>
<feature type="transmembrane region" description="Helical" evidence="1">
    <location>
        <begin position="175"/>
        <end position="202"/>
    </location>
</feature>
<keyword evidence="1" id="KW-1133">Transmembrane helix</keyword>
<accession>A9EB72</accession>
<dbReference type="AlphaFoldDB" id="A9EB72"/>
<feature type="transmembrane region" description="Helical" evidence="1">
    <location>
        <begin position="23"/>
        <end position="45"/>
    </location>
</feature>
<feature type="transmembrane region" description="Helical" evidence="1">
    <location>
        <begin position="111"/>
        <end position="136"/>
    </location>
</feature>
<dbReference type="Proteomes" id="UP000002945">
    <property type="component" value="Unassembled WGS sequence"/>
</dbReference>
<organism evidence="2 3">
    <name type="scientific">Kordia algicida OT-1</name>
    <dbReference type="NCBI Taxonomy" id="391587"/>
    <lineage>
        <taxon>Bacteria</taxon>
        <taxon>Pseudomonadati</taxon>
        <taxon>Bacteroidota</taxon>
        <taxon>Flavobacteriia</taxon>
        <taxon>Flavobacteriales</taxon>
        <taxon>Flavobacteriaceae</taxon>
        <taxon>Kordia</taxon>
    </lineage>
</organism>
<protein>
    <recommendedName>
        <fullName evidence="4">DUF3667 domain-containing protein</fullName>
    </recommendedName>
</protein>
<comment type="caution">
    <text evidence="2">The sequence shown here is derived from an EMBL/GenBank/DDBJ whole genome shotgun (WGS) entry which is preliminary data.</text>
</comment>
<proteinExistence type="predicted"/>
<reference evidence="2 3" key="1">
    <citation type="journal article" date="2011" name="J. Bacteriol.">
        <title>Genome sequence of the algicidal bacterium Kordia algicida OT-1.</title>
        <authorList>
            <person name="Lee H.S."/>
            <person name="Kang S.G."/>
            <person name="Kwon K.K."/>
            <person name="Lee J.H."/>
            <person name="Kim S.J."/>
        </authorList>
    </citation>
    <scope>NUCLEOTIDE SEQUENCE [LARGE SCALE GENOMIC DNA]</scope>
    <source>
        <strain evidence="2 3">OT-1</strain>
    </source>
</reference>
<dbReference type="eggNOG" id="ENOG502ZVIG">
    <property type="taxonomic scope" value="Bacteria"/>
</dbReference>
<evidence type="ECO:0008006" key="4">
    <source>
        <dbReference type="Google" id="ProtNLM"/>
    </source>
</evidence>
<dbReference type="EMBL" id="ABIB01000016">
    <property type="protein sequence ID" value="EDP94592.1"/>
    <property type="molecule type" value="Genomic_DNA"/>
</dbReference>
<feature type="transmembrane region" description="Helical" evidence="1">
    <location>
        <begin position="81"/>
        <end position="99"/>
    </location>
</feature>